<comment type="caution">
    <text evidence="1">The sequence shown here is derived from an EMBL/GenBank/DDBJ whole genome shotgun (WGS) entry which is preliminary data.</text>
</comment>
<accession>A0ABD6QHG5</accession>
<sequence length="78" mass="8676">MVALIRFDALHCERTLRCSITWLCDINPHDAFDGISDLLTSVLASRHRLTVVHYDAEFEAAASVLDSDQIRAAAAGRY</sequence>
<name>A0ABD6QHG5_MYCFO</name>
<evidence type="ECO:0000313" key="2">
    <source>
        <dbReference type="Proteomes" id="UP000187001"/>
    </source>
</evidence>
<dbReference type="Proteomes" id="UP000187001">
    <property type="component" value="Unassembled WGS sequence"/>
</dbReference>
<evidence type="ECO:0000313" key="1">
    <source>
        <dbReference type="EMBL" id="OMC38572.1"/>
    </source>
</evidence>
<protein>
    <submittedName>
        <fullName evidence="1">Uncharacterized protein</fullName>
    </submittedName>
</protein>
<gene>
    <name evidence="1" type="ORF">A5742_06290</name>
</gene>
<organism evidence="1 2">
    <name type="scientific">Mycolicibacterium fortuitum</name>
    <name type="common">Mycobacterium fortuitum</name>
    <dbReference type="NCBI Taxonomy" id="1766"/>
    <lineage>
        <taxon>Bacteria</taxon>
        <taxon>Bacillati</taxon>
        <taxon>Actinomycetota</taxon>
        <taxon>Actinomycetes</taxon>
        <taxon>Mycobacteriales</taxon>
        <taxon>Mycobacteriaceae</taxon>
        <taxon>Mycolicibacterium</taxon>
    </lineage>
</organism>
<dbReference type="Gene3D" id="3.40.50.1010">
    <property type="entry name" value="5'-nuclease"/>
    <property type="match status" value="1"/>
</dbReference>
<proteinExistence type="predicted"/>
<dbReference type="AlphaFoldDB" id="A0ABD6QHG5"/>
<reference evidence="1 2" key="1">
    <citation type="submission" date="2016-07" db="EMBL/GenBank/DDBJ databases">
        <authorList>
            <person name="Sutton G."/>
            <person name="Brinkac L."/>
            <person name="Sanka R."/>
            <person name="Adams M."/>
            <person name="Lau E."/>
            <person name="Kumar A."/>
            <person name="Macaden R."/>
        </authorList>
    </citation>
    <scope>NUCLEOTIDE SEQUENCE [LARGE SCALE GENOMIC DNA]</scope>
    <source>
        <strain evidence="1 2">GA-0871</strain>
    </source>
</reference>
<dbReference type="EMBL" id="MBER01000122">
    <property type="protein sequence ID" value="OMC38572.1"/>
    <property type="molecule type" value="Genomic_DNA"/>
</dbReference>